<geneLocation type="plasmid" evidence="2 3">
    <name>unnamed1</name>
</geneLocation>
<name>A0A856M9H1_9BACI</name>
<protein>
    <recommendedName>
        <fullName evidence="4">Relaxase</fullName>
    </recommendedName>
</protein>
<dbReference type="InterPro" id="IPR048101">
    <property type="entry name" value="MobP2"/>
</dbReference>
<dbReference type="Pfam" id="PF18555">
    <property type="entry name" value="MobL"/>
    <property type="match status" value="1"/>
</dbReference>
<accession>A0A856M9H1</accession>
<evidence type="ECO:0000313" key="3">
    <source>
        <dbReference type="Proteomes" id="UP000318138"/>
    </source>
</evidence>
<feature type="compositionally biased region" description="Polar residues" evidence="1">
    <location>
        <begin position="348"/>
        <end position="366"/>
    </location>
</feature>
<dbReference type="GeneID" id="39574279"/>
<organism evidence="2 3">
    <name type="scientific">Paenalkalicoccus suaedae</name>
    <dbReference type="NCBI Taxonomy" id="2592382"/>
    <lineage>
        <taxon>Bacteria</taxon>
        <taxon>Bacillati</taxon>
        <taxon>Bacillota</taxon>
        <taxon>Bacilli</taxon>
        <taxon>Bacillales</taxon>
        <taxon>Bacillaceae</taxon>
        <taxon>Paenalkalicoccus</taxon>
    </lineage>
</organism>
<gene>
    <name evidence="2" type="ORF">FLK61_00150</name>
</gene>
<evidence type="ECO:0000313" key="2">
    <source>
        <dbReference type="EMBL" id="QDK92261.1"/>
    </source>
</evidence>
<dbReference type="InterPro" id="IPR041073">
    <property type="entry name" value="MobL"/>
</dbReference>
<dbReference type="Proteomes" id="UP000318138">
    <property type="component" value="Plasmid unnamed1"/>
</dbReference>
<dbReference type="KEGG" id="psua:FLK61_00150"/>
<dbReference type="EMBL" id="CP041370">
    <property type="protein sequence ID" value="QDK92261.1"/>
    <property type="molecule type" value="Genomic_DNA"/>
</dbReference>
<proteinExistence type="predicted"/>
<evidence type="ECO:0008006" key="4">
    <source>
        <dbReference type="Google" id="ProtNLM"/>
    </source>
</evidence>
<sequence length="410" mass="48596">MDSPGVVLVSKYVSGKSTKFSKYVNYINRDEAVRTEKFQTYNVNKLDGYNQYMGNPEKSSGIFTQHKDSLSPVEKNQLKEIFRQAQKNDSVMWQDVISFDNKWLEERGIYNSQTGWVNEGAIQNSIRKGMEVLLREEQLEQSGVWSAAIHYNTDNIHVHIALVEPNPTKEYGVFTNKKTGEVYQARRGNRKLKTLDKMKSKVANTLMDRDKELSKISQLIHDRIAPKGLKFQPRLDTYMTKMYNHIYENLPEDMRLWKYNNNALNNIRPEIDSVITMYIQKYHPEDYKELDQSLKEEMEFRKSVYGDGPKQVERYKEYRKNKHKELYTKLGNSMLKEMAEIRRRESQSKQMNRSGTYAPSSVSNRQWDTKGRRIKRSDINKIKHALDKDYQSMKNMRKYQQMQYEMEQSR</sequence>
<reference evidence="2 3" key="1">
    <citation type="submission" date="2019-07" db="EMBL/GenBank/DDBJ databases">
        <title>Bacillus alkalisoli sp. nov. isolated from saline soil.</title>
        <authorList>
            <person name="Sun J.-Q."/>
            <person name="Xu L."/>
        </authorList>
    </citation>
    <scope>NUCLEOTIDE SEQUENCE [LARGE SCALE GENOMIC DNA]</scope>
    <source>
        <strain evidence="2 3">M4U3P1</strain>
        <plasmid evidence="2 3">unnamed1</plasmid>
    </source>
</reference>
<keyword evidence="2" id="KW-0614">Plasmid</keyword>
<dbReference type="AlphaFoldDB" id="A0A856M9H1"/>
<dbReference type="RefSeq" id="WP_013603221.1">
    <property type="nucleotide sequence ID" value="NZ_CP041370.1"/>
</dbReference>
<keyword evidence="3" id="KW-1185">Reference proteome</keyword>
<dbReference type="NCBIfam" id="NF041498">
    <property type="entry name" value="MobP2"/>
    <property type="match status" value="1"/>
</dbReference>
<feature type="region of interest" description="Disordered" evidence="1">
    <location>
        <begin position="342"/>
        <end position="380"/>
    </location>
</feature>
<evidence type="ECO:0000256" key="1">
    <source>
        <dbReference type="SAM" id="MobiDB-lite"/>
    </source>
</evidence>
<feature type="compositionally biased region" description="Basic and acidic residues" evidence="1">
    <location>
        <begin position="367"/>
        <end position="380"/>
    </location>
</feature>